<dbReference type="Gene3D" id="3.40.1090.10">
    <property type="entry name" value="Cytosolic phospholipase A2 catalytic domain"/>
    <property type="match status" value="1"/>
</dbReference>
<dbReference type="AlphaFoldDB" id="W7QA74"/>
<dbReference type="PROSITE" id="PS51635">
    <property type="entry name" value="PNPLA"/>
    <property type="match status" value="1"/>
</dbReference>
<evidence type="ECO:0000256" key="3">
    <source>
        <dbReference type="ARBA" id="ARBA00023098"/>
    </source>
</evidence>
<dbReference type="STRING" id="1328313.DS2_11198"/>
<feature type="short sequence motif" description="GXSXG" evidence="4">
    <location>
        <begin position="42"/>
        <end position="46"/>
    </location>
</feature>
<dbReference type="InterPro" id="IPR016035">
    <property type="entry name" value="Acyl_Trfase/lysoPLipase"/>
</dbReference>
<dbReference type="NCBIfam" id="NF007623">
    <property type="entry name" value="PRK10279.1"/>
    <property type="match status" value="1"/>
</dbReference>
<dbReference type="InterPro" id="IPR050301">
    <property type="entry name" value="NTE"/>
</dbReference>
<dbReference type="SUPFAM" id="SSF52151">
    <property type="entry name" value="FabD/lysophospholipase-like"/>
    <property type="match status" value="1"/>
</dbReference>
<evidence type="ECO:0000256" key="1">
    <source>
        <dbReference type="ARBA" id="ARBA00022801"/>
    </source>
</evidence>
<evidence type="ECO:0000256" key="5">
    <source>
        <dbReference type="SAM" id="MobiDB-lite"/>
    </source>
</evidence>
<dbReference type="InterPro" id="IPR002641">
    <property type="entry name" value="PNPLA_dom"/>
</dbReference>
<comment type="caution">
    <text evidence="7">The sequence shown here is derived from an EMBL/GenBank/DDBJ whole genome shotgun (WGS) entry which is preliminary data.</text>
</comment>
<evidence type="ECO:0000313" key="7">
    <source>
        <dbReference type="EMBL" id="EWH09694.1"/>
    </source>
</evidence>
<dbReference type="Pfam" id="PF01734">
    <property type="entry name" value="Patatin"/>
    <property type="match status" value="1"/>
</dbReference>
<evidence type="ECO:0000256" key="2">
    <source>
        <dbReference type="ARBA" id="ARBA00022963"/>
    </source>
</evidence>
<reference evidence="7 8" key="1">
    <citation type="journal article" date="2014" name="Genome Announc.">
        <title>Draft Genome Sequence of the Agar-Degrading Bacterium Catenovulum sp. Strain DS-2, Isolated from Intestines of Haliotis diversicolor.</title>
        <authorList>
            <person name="Shan D."/>
            <person name="Li X."/>
            <person name="Gu Z."/>
            <person name="Wei G."/>
            <person name="Gao Z."/>
            <person name="Shao Z."/>
        </authorList>
    </citation>
    <scope>NUCLEOTIDE SEQUENCE [LARGE SCALE GENOMIC DNA]</scope>
    <source>
        <strain evidence="7 8">DS-2</strain>
    </source>
</reference>
<dbReference type="EMBL" id="ARZY01000020">
    <property type="protein sequence ID" value="EWH09694.1"/>
    <property type="molecule type" value="Genomic_DNA"/>
</dbReference>
<feature type="region of interest" description="Disordered" evidence="5">
    <location>
        <begin position="192"/>
        <end position="217"/>
    </location>
</feature>
<protein>
    <submittedName>
        <fullName evidence="7">Patatin</fullName>
    </submittedName>
</protein>
<keyword evidence="2 4" id="KW-0442">Lipid degradation</keyword>
<evidence type="ECO:0000256" key="4">
    <source>
        <dbReference type="PROSITE-ProRule" id="PRU01161"/>
    </source>
</evidence>
<accession>W7QA74</accession>
<dbReference type="PANTHER" id="PTHR14226:SF76">
    <property type="entry name" value="NTE FAMILY PROTEIN RSSA"/>
    <property type="match status" value="1"/>
</dbReference>
<gene>
    <name evidence="7" type="ORF">DS2_11198</name>
</gene>
<keyword evidence="8" id="KW-1185">Reference proteome</keyword>
<comment type="caution">
    <text evidence="4">Lacks conserved residue(s) required for the propagation of feature annotation.</text>
</comment>
<dbReference type="RefSeq" id="WP_035014874.1">
    <property type="nucleotide sequence ID" value="NZ_ARZY01000020.1"/>
</dbReference>
<dbReference type="PANTHER" id="PTHR14226">
    <property type="entry name" value="NEUROPATHY TARGET ESTERASE/SWISS CHEESE D.MELANOGASTER"/>
    <property type="match status" value="1"/>
</dbReference>
<organism evidence="7 8">
    <name type="scientific">Catenovulum agarivorans DS-2</name>
    <dbReference type="NCBI Taxonomy" id="1328313"/>
    <lineage>
        <taxon>Bacteria</taxon>
        <taxon>Pseudomonadati</taxon>
        <taxon>Pseudomonadota</taxon>
        <taxon>Gammaproteobacteria</taxon>
        <taxon>Alteromonadales</taxon>
        <taxon>Alteromonadaceae</taxon>
        <taxon>Catenovulum</taxon>
    </lineage>
</organism>
<dbReference type="GO" id="GO:0016787">
    <property type="term" value="F:hydrolase activity"/>
    <property type="evidence" value="ECO:0007669"/>
    <property type="project" value="UniProtKB-UniRule"/>
</dbReference>
<feature type="active site" description="Proton acceptor" evidence="4">
    <location>
        <position position="158"/>
    </location>
</feature>
<proteinExistence type="predicted"/>
<feature type="short sequence motif" description="DGA/G" evidence="4">
    <location>
        <begin position="158"/>
        <end position="160"/>
    </location>
</feature>
<dbReference type="GO" id="GO:0016042">
    <property type="term" value="P:lipid catabolic process"/>
    <property type="evidence" value="ECO:0007669"/>
    <property type="project" value="UniProtKB-UniRule"/>
</dbReference>
<name>W7QA74_9ALTE</name>
<keyword evidence="1 4" id="KW-0378">Hydrolase</keyword>
<dbReference type="OrthoDB" id="5290098at2"/>
<keyword evidence="3 4" id="KW-0443">Lipid metabolism</keyword>
<evidence type="ECO:0000259" key="6">
    <source>
        <dbReference type="PROSITE" id="PS51635"/>
    </source>
</evidence>
<feature type="domain" description="PNPLA" evidence="6">
    <location>
        <begin position="11"/>
        <end position="171"/>
    </location>
</feature>
<evidence type="ECO:0000313" key="8">
    <source>
        <dbReference type="Proteomes" id="UP000019276"/>
    </source>
</evidence>
<dbReference type="Proteomes" id="UP000019276">
    <property type="component" value="Unassembled WGS sequence"/>
</dbReference>
<dbReference type="PATRIC" id="fig|1328313.3.peg.2291"/>
<feature type="active site" description="Nucleophile" evidence="4">
    <location>
        <position position="44"/>
    </location>
</feature>
<sequence>MQKKPAYKLGLALGSGAARGWALIGILRALDNLGVKPDVIAGCSIGSLVGAAYATHKLPELEEWAVSLDTWSVVRLLDWGMGRGGIVSGGRLYNRLEETIGKLKIEECLIEYAAVATELYTGREHVFTSGSILQAIRASCAIPGLLSPQYIDGHWMVDGAVVNPVPVSICRALGASHVIAVDLNCGRLTPAHDPSLDVRNNAPVEKDQNSDSANAYDQQPNKFQDLLGESKGFLEQWVKKISVGNNQSPGMVAVATSAIDIMQNHITRSRLMADPPEILLQPKVSHIGILEFNRAAEAIKIGEQAVAQIAHLLADYRRS</sequence>
<dbReference type="eggNOG" id="COG1752">
    <property type="taxonomic scope" value="Bacteria"/>
</dbReference>